<feature type="transmembrane region" description="Helical" evidence="3">
    <location>
        <begin position="64"/>
        <end position="85"/>
    </location>
</feature>
<feature type="transmembrane region" description="Helical" evidence="3">
    <location>
        <begin position="291"/>
        <end position="312"/>
    </location>
</feature>
<feature type="transmembrane region" description="Helical" evidence="3">
    <location>
        <begin position="194"/>
        <end position="215"/>
    </location>
</feature>
<keyword evidence="5" id="KW-1185">Reference proteome</keyword>
<dbReference type="PANTHER" id="PTHR36838:SF3">
    <property type="entry name" value="TRANSPORTER AUXIN EFFLUX CARRIER EC FAMILY"/>
    <property type="match status" value="1"/>
</dbReference>
<feature type="transmembrane region" description="Helical" evidence="3">
    <location>
        <begin position="168"/>
        <end position="188"/>
    </location>
</feature>
<dbReference type="RefSeq" id="WP_144348726.1">
    <property type="nucleotide sequence ID" value="NZ_CP036259.1"/>
</dbReference>
<keyword evidence="2" id="KW-0813">Transport</keyword>
<comment type="subcellular location">
    <subcellularLocation>
        <location evidence="1">Endomembrane system</location>
        <topology evidence="1">Multi-pass membrane protein</topology>
    </subcellularLocation>
</comment>
<dbReference type="GO" id="GO:0012505">
    <property type="term" value="C:endomembrane system"/>
    <property type="evidence" value="ECO:0007669"/>
    <property type="project" value="UniProtKB-SubCell"/>
</dbReference>
<dbReference type="AlphaFoldDB" id="A0A517DP34"/>
<proteinExistence type="predicted"/>
<evidence type="ECO:0000256" key="3">
    <source>
        <dbReference type="SAM" id="Phobius"/>
    </source>
</evidence>
<evidence type="ECO:0000256" key="1">
    <source>
        <dbReference type="ARBA" id="ARBA00004127"/>
    </source>
</evidence>
<evidence type="ECO:0000313" key="4">
    <source>
        <dbReference type="EMBL" id="QDR79026.1"/>
    </source>
</evidence>
<evidence type="ECO:0000256" key="2">
    <source>
        <dbReference type="ARBA" id="ARBA00022448"/>
    </source>
</evidence>
<dbReference type="EMBL" id="CP036259">
    <property type="protein sequence ID" value="QDR79026.1"/>
    <property type="molecule type" value="Genomic_DNA"/>
</dbReference>
<feature type="transmembrane region" description="Helical" evidence="3">
    <location>
        <begin position="97"/>
        <end position="120"/>
    </location>
</feature>
<feature type="transmembrane region" description="Helical" evidence="3">
    <location>
        <begin position="227"/>
        <end position="253"/>
    </location>
</feature>
<dbReference type="InterPro" id="IPR038770">
    <property type="entry name" value="Na+/solute_symporter_sf"/>
</dbReference>
<feature type="transmembrane region" description="Helical" evidence="3">
    <location>
        <begin position="126"/>
        <end position="147"/>
    </location>
</feature>
<protein>
    <recommendedName>
        <fullName evidence="6">Membrane transport protein</fullName>
    </recommendedName>
</protein>
<reference evidence="4 5" key="1">
    <citation type="submission" date="2019-02" db="EMBL/GenBank/DDBJ databases">
        <title>Closed genome of Sporomusa termitida DSM 4440.</title>
        <authorList>
            <person name="Poehlein A."/>
            <person name="Daniel R."/>
        </authorList>
    </citation>
    <scope>NUCLEOTIDE SEQUENCE [LARGE SCALE GENOMIC DNA]</scope>
    <source>
        <strain evidence="4 5">DSM 4440</strain>
    </source>
</reference>
<dbReference type="Gene3D" id="1.20.1530.20">
    <property type="match status" value="1"/>
</dbReference>
<keyword evidence="3" id="KW-0812">Transmembrane</keyword>
<dbReference type="Proteomes" id="UP000320776">
    <property type="component" value="Chromosome"/>
</dbReference>
<dbReference type="OrthoDB" id="1622577at2"/>
<gene>
    <name evidence="4" type="ORF">SPTER_02850</name>
</gene>
<dbReference type="KEGG" id="sted:SPTER_02850"/>
<keyword evidence="3" id="KW-1133">Transmembrane helix</keyword>
<keyword evidence="3" id="KW-0472">Membrane</keyword>
<dbReference type="PANTHER" id="PTHR36838">
    <property type="entry name" value="AUXIN EFFLUX CARRIER FAMILY PROTEIN"/>
    <property type="match status" value="1"/>
</dbReference>
<name>A0A517DP34_9FIRM</name>
<sequence>MDSKVKLAYFFIDLLVPLGVGYLLRIKPMFGEGFFVSMANYNMLLLYPALSVLSFWVLPFSWELIWLPLFGIILCIIPGLAAYLISTNKYSSMLDTGSYILSAMLSNIGTLGGLCVYILYGEIGFAYTQLVVLLQVAVIFLVCYPLAQYYYRRAQAVSLDKISFSKLFLNRNQLPVLGLAIGFALYYLNIPRPVILGKLFDPLVHIAAWTALMPVGHSLDFSAIRKYYLSTFDLVPIKFIVTPLVVYIIARLVFDDPKIINTVLILASMPTAISAVIVVKIHHLNIHIANASFILTTALFLLVVYPLLFWGLQ</sequence>
<evidence type="ECO:0000313" key="5">
    <source>
        <dbReference type="Proteomes" id="UP000320776"/>
    </source>
</evidence>
<feature type="transmembrane region" description="Helical" evidence="3">
    <location>
        <begin position="259"/>
        <end position="279"/>
    </location>
</feature>
<feature type="transmembrane region" description="Helical" evidence="3">
    <location>
        <begin position="6"/>
        <end position="26"/>
    </location>
</feature>
<organism evidence="4 5">
    <name type="scientific">Sporomusa termitida</name>
    <dbReference type="NCBI Taxonomy" id="2377"/>
    <lineage>
        <taxon>Bacteria</taxon>
        <taxon>Bacillati</taxon>
        <taxon>Bacillota</taxon>
        <taxon>Negativicutes</taxon>
        <taxon>Selenomonadales</taxon>
        <taxon>Sporomusaceae</taxon>
        <taxon>Sporomusa</taxon>
    </lineage>
</organism>
<accession>A0A517DP34</accession>
<evidence type="ECO:0008006" key="6">
    <source>
        <dbReference type="Google" id="ProtNLM"/>
    </source>
</evidence>